<dbReference type="EMBL" id="BMAU01021175">
    <property type="protein sequence ID" value="GFX93656.1"/>
    <property type="molecule type" value="Genomic_DNA"/>
</dbReference>
<reference evidence="1" key="1">
    <citation type="submission" date="2020-08" db="EMBL/GenBank/DDBJ databases">
        <title>Multicomponent nature underlies the extraordinary mechanical properties of spider dragline silk.</title>
        <authorList>
            <person name="Kono N."/>
            <person name="Nakamura H."/>
            <person name="Mori M."/>
            <person name="Yoshida Y."/>
            <person name="Ohtoshi R."/>
            <person name="Malay A.D."/>
            <person name="Moran D.A.P."/>
            <person name="Tomita M."/>
            <person name="Numata K."/>
            <person name="Arakawa K."/>
        </authorList>
    </citation>
    <scope>NUCLEOTIDE SEQUENCE</scope>
</reference>
<organism evidence="1 2">
    <name type="scientific">Trichonephila clavipes</name>
    <name type="common">Golden silk orbweaver</name>
    <name type="synonym">Nephila clavipes</name>
    <dbReference type="NCBI Taxonomy" id="2585209"/>
    <lineage>
        <taxon>Eukaryota</taxon>
        <taxon>Metazoa</taxon>
        <taxon>Ecdysozoa</taxon>
        <taxon>Arthropoda</taxon>
        <taxon>Chelicerata</taxon>
        <taxon>Arachnida</taxon>
        <taxon>Araneae</taxon>
        <taxon>Araneomorphae</taxon>
        <taxon>Entelegynae</taxon>
        <taxon>Araneoidea</taxon>
        <taxon>Nephilidae</taxon>
        <taxon>Trichonephila</taxon>
    </lineage>
</organism>
<evidence type="ECO:0000313" key="1">
    <source>
        <dbReference type="EMBL" id="GFX93656.1"/>
    </source>
</evidence>
<comment type="caution">
    <text evidence="1">The sequence shown here is derived from an EMBL/GenBank/DDBJ whole genome shotgun (WGS) entry which is preliminary data.</text>
</comment>
<dbReference type="Proteomes" id="UP000887159">
    <property type="component" value="Unassembled WGS sequence"/>
</dbReference>
<proteinExistence type="predicted"/>
<sequence>MEVVLTMASLPSDPLTLMVGAKSIHYTITNPSEDRCIMEASSDGRITSTHMTRGSPICPTSLFQTLAVARNELESCGEAFFQLSKDILNLSATEIFTIRLRIASYRHQLSAQFRCAVAPAIHSLDTKF</sequence>
<evidence type="ECO:0000313" key="2">
    <source>
        <dbReference type="Proteomes" id="UP000887159"/>
    </source>
</evidence>
<name>A0A8X6REB4_TRICX</name>
<protein>
    <submittedName>
        <fullName evidence="1">Uncharacterized protein</fullName>
    </submittedName>
</protein>
<keyword evidence="2" id="KW-1185">Reference proteome</keyword>
<gene>
    <name evidence="1" type="ORF">TNCV_1588331</name>
</gene>
<accession>A0A8X6REB4</accession>
<dbReference type="AlphaFoldDB" id="A0A8X6REB4"/>